<accession>A0A9P9J797</accession>
<organism evidence="1 2">
    <name type="scientific">Dactylonectria estremocensis</name>
    <dbReference type="NCBI Taxonomy" id="1079267"/>
    <lineage>
        <taxon>Eukaryota</taxon>
        <taxon>Fungi</taxon>
        <taxon>Dikarya</taxon>
        <taxon>Ascomycota</taxon>
        <taxon>Pezizomycotina</taxon>
        <taxon>Sordariomycetes</taxon>
        <taxon>Hypocreomycetidae</taxon>
        <taxon>Hypocreales</taxon>
        <taxon>Nectriaceae</taxon>
        <taxon>Dactylonectria</taxon>
    </lineage>
</organism>
<keyword evidence="2" id="KW-1185">Reference proteome</keyword>
<proteinExistence type="predicted"/>
<reference evidence="1" key="1">
    <citation type="journal article" date="2021" name="Nat. Commun.">
        <title>Genetic determinants of endophytism in the Arabidopsis root mycobiome.</title>
        <authorList>
            <person name="Mesny F."/>
            <person name="Miyauchi S."/>
            <person name="Thiergart T."/>
            <person name="Pickel B."/>
            <person name="Atanasova L."/>
            <person name="Karlsson M."/>
            <person name="Huettel B."/>
            <person name="Barry K.W."/>
            <person name="Haridas S."/>
            <person name="Chen C."/>
            <person name="Bauer D."/>
            <person name="Andreopoulos W."/>
            <person name="Pangilinan J."/>
            <person name="LaButti K."/>
            <person name="Riley R."/>
            <person name="Lipzen A."/>
            <person name="Clum A."/>
            <person name="Drula E."/>
            <person name="Henrissat B."/>
            <person name="Kohler A."/>
            <person name="Grigoriev I.V."/>
            <person name="Martin F.M."/>
            <person name="Hacquard S."/>
        </authorList>
    </citation>
    <scope>NUCLEOTIDE SEQUENCE</scope>
    <source>
        <strain evidence="1">MPI-CAGE-AT-0021</strain>
    </source>
</reference>
<evidence type="ECO:0000313" key="2">
    <source>
        <dbReference type="Proteomes" id="UP000717696"/>
    </source>
</evidence>
<gene>
    <name evidence="1" type="ORF">B0J13DRAFT_522352</name>
</gene>
<sequence>MNTARRAIADSLGLGGLATNLCYRAGIVTADDRFRWRDHVDGLVICWAQSNQVKLDENLIIRDSWDWDVLRNAFEQSEGIETTIKVNVVGTLLPALSLFSLMIRLGDHAPRPVVTSFLVHSNMRDYSRQSLIIF</sequence>
<evidence type="ECO:0000313" key="1">
    <source>
        <dbReference type="EMBL" id="KAH7152036.1"/>
    </source>
</evidence>
<dbReference type="EMBL" id="JAGMUU010000005">
    <property type="protein sequence ID" value="KAH7152036.1"/>
    <property type="molecule type" value="Genomic_DNA"/>
</dbReference>
<name>A0A9P9J797_9HYPO</name>
<dbReference type="Proteomes" id="UP000717696">
    <property type="component" value="Unassembled WGS sequence"/>
</dbReference>
<comment type="caution">
    <text evidence="1">The sequence shown here is derived from an EMBL/GenBank/DDBJ whole genome shotgun (WGS) entry which is preliminary data.</text>
</comment>
<dbReference type="AlphaFoldDB" id="A0A9P9J797"/>
<protein>
    <submittedName>
        <fullName evidence="1">Uncharacterized protein</fullName>
    </submittedName>
</protein>